<sequence length="142" mass="16512">MSTLTDSIKNTVIKMLNEHKIGTLSTIRQNKPYSRFMLFFHVDLILYTATNKQTHKVEDIKENPNVHILLGYEGKGWQDAYVEIEGTSSIEESKELKERFWSQQLKEWINGADDSNYLLLKITPDSIRYYEKAGSEPQVLNL</sequence>
<evidence type="ECO:0000313" key="2">
    <source>
        <dbReference type="EMBL" id="MFC0272889.1"/>
    </source>
</evidence>
<dbReference type="Pfam" id="PF01243">
    <property type="entry name" value="PNPOx_N"/>
    <property type="match status" value="1"/>
</dbReference>
<dbReference type="Proteomes" id="UP001589854">
    <property type="component" value="Unassembled WGS sequence"/>
</dbReference>
<dbReference type="PANTHER" id="PTHR34818">
    <property type="entry name" value="PROTEIN BLI-3"/>
    <property type="match status" value="1"/>
</dbReference>
<evidence type="ECO:0000259" key="1">
    <source>
        <dbReference type="Pfam" id="PF01243"/>
    </source>
</evidence>
<feature type="domain" description="Pyridoxamine 5'-phosphate oxidase N-terminal" evidence="1">
    <location>
        <begin position="14"/>
        <end position="129"/>
    </location>
</feature>
<dbReference type="EMBL" id="JBHLVO010000014">
    <property type="protein sequence ID" value="MFC0272889.1"/>
    <property type="molecule type" value="Genomic_DNA"/>
</dbReference>
<name>A0ABV6GIE5_9BACI</name>
<accession>A0ABV6GIE5</accession>
<proteinExistence type="predicted"/>
<evidence type="ECO:0000313" key="3">
    <source>
        <dbReference type="Proteomes" id="UP001589854"/>
    </source>
</evidence>
<reference evidence="2 3" key="1">
    <citation type="submission" date="2024-09" db="EMBL/GenBank/DDBJ databases">
        <authorList>
            <person name="Sun Q."/>
            <person name="Mori K."/>
        </authorList>
    </citation>
    <scope>NUCLEOTIDE SEQUENCE [LARGE SCALE GENOMIC DNA]</scope>
    <source>
        <strain evidence="2 3">CCM 7228</strain>
    </source>
</reference>
<keyword evidence="3" id="KW-1185">Reference proteome</keyword>
<dbReference type="InterPro" id="IPR052917">
    <property type="entry name" value="Stress-Dev_Protein"/>
</dbReference>
<protein>
    <submittedName>
        <fullName evidence="2">Pyridoxamine 5'-phosphate oxidase family protein</fullName>
    </submittedName>
</protein>
<dbReference type="InterPro" id="IPR011576">
    <property type="entry name" value="Pyridox_Oxase_N"/>
</dbReference>
<dbReference type="RefSeq" id="WP_378935792.1">
    <property type="nucleotide sequence ID" value="NZ_JBHLVO010000014.1"/>
</dbReference>
<dbReference type="InterPro" id="IPR012349">
    <property type="entry name" value="Split_barrel_FMN-bd"/>
</dbReference>
<dbReference type="Gene3D" id="2.30.110.10">
    <property type="entry name" value="Electron Transport, Fmn-binding Protein, Chain A"/>
    <property type="match status" value="1"/>
</dbReference>
<organism evidence="2 3">
    <name type="scientific">Metabacillus herbersteinensis</name>
    <dbReference type="NCBI Taxonomy" id="283816"/>
    <lineage>
        <taxon>Bacteria</taxon>
        <taxon>Bacillati</taxon>
        <taxon>Bacillota</taxon>
        <taxon>Bacilli</taxon>
        <taxon>Bacillales</taxon>
        <taxon>Bacillaceae</taxon>
        <taxon>Metabacillus</taxon>
    </lineage>
</organism>
<gene>
    <name evidence="2" type="ORF">ACFFIX_15780</name>
</gene>
<comment type="caution">
    <text evidence="2">The sequence shown here is derived from an EMBL/GenBank/DDBJ whole genome shotgun (WGS) entry which is preliminary data.</text>
</comment>
<dbReference type="PANTHER" id="PTHR34818:SF1">
    <property type="entry name" value="PROTEIN BLI-3"/>
    <property type="match status" value="1"/>
</dbReference>
<dbReference type="SUPFAM" id="SSF50475">
    <property type="entry name" value="FMN-binding split barrel"/>
    <property type="match status" value="1"/>
</dbReference>